<dbReference type="NCBIfam" id="TIGR00773">
    <property type="entry name" value="NhaA"/>
    <property type="match status" value="1"/>
</dbReference>
<evidence type="ECO:0000256" key="6">
    <source>
        <dbReference type="ARBA" id="ARBA00022989"/>
    </source>
</evidence>
<feature type="transmembrane region" description="Helical" evidence="11">
    <location>
        <begin position="114"/>
        <end position="133"/>
    </location>
</feature>
<keyword evidence="8 11" id="KW-0406">Ion transport</keyword>
<dbReference type="EMBL" id="RBIL01000001">
    <property type="protein sequence ID" value="RKQ91747.1"/>
    <property type="molecule type" value="Genomic_DNA"/>
</dbReference>
<dbReference type="PANTHER" id="PTHR30341">
    <property type="entry name" value="SODIUM ION/PROTON ANTIPORTER NHAA-RELATED"/>
    <property type="match status" value="1"/>
</dbReference>
<feature type="transmembrane region" description="Helical" evidence="11">
    <location>
        <begin position="12"/>
        <end position="32"/>
    </location>
</feature>
<feature type="transmembrane region" description="Helical" evidence="11">
    <location>
        <begin position="265"/>
        <end position="292"/>
    </location>
</feature>
<evidence type="ECO:0000256" key="8">
    <source>
        <dbReference type="ARBA" id="ARBA00023065"/>
    </source>
</evidence>
<feature type="transmembrane region" description="Helical" evidence="11">
    <location>
        <begin position="83"/>
        <end position="108"/>
    </location>
</feature>
<reference evidence="12 13" key="1">
    <citation type="submission" date="2018-10" db="EMBL/GenBank/DDBJ databases">
        <title>Genomic Encyclopedia of Archaeal and Bacterial Type Strains, Phase II (KMG-II): from individual species to whole genera.</title>
        <authorList>
            <person name="Goeker M."/>
        </authorList>
    </citation>
    <scope>NUCLEOTIDE SEQUENCE [LARGE SCALE GENOMIC DNA]</scope>
    <source>
        <strain evidence="12 13">DSM 14954</strain>
    </source>
</reference>
<dbReference type="Proteomes" id="UP000278962">
    <property type="component" value="Unassembled WGS sequence"/>
</dbReference>
<sequence>MTDRIREFLHDEAAGGLAILAATVVALLWANVGPGYDGFWHTELGPLDLHHWVNDALMALFFLVVGLEIKREFVDGRLQSPRAAALPAIAAVGGVLAPIVIFVVLIAGGEGAEGWAIACATDIAFAVGLIAVLGDRVSEGTRVFLLAVAIVDHIIAIAIIAIFYAEAVSVLWLLAAAVLAVAVKRLPRLWIPLGIALWIAVHEAGVHATIAGVTVGLLLPVALGERVEHRLHPWSAFLVVPLFALANAGVDFGGGVLGDALGSRLTWAIVAGLVIGKLLGISGATLGALRAGGTLPEGMPRPQLAGVAAAAGIGFTVSLFIAELAYDDPALVERAKVGIFAGSVISGILGVLLLSVASRARRV</sequence>
<keyword evidence="4 11" id="KW-1003">Cell membrane</keyword>
<proteinExistence type="inferred from homology"/>
<feature type="transmembrane region" description="Helical" evidence="11">
    <location>
        <begin position="231"/>
        <end position="250"/>
    </location>
</feature>
<dbReference type="RefSeq" id="WP_245971789.1">
    <property type="nucleotide sequence ID" value="NZ_RBIL01000001.1"/>
</dbReference>
<feature type="transmembrane region" description="Helical" evidence="11">
    <location>
        <begin position="304"/>
        <end position="326"/>
    </location>
</feature>
<dbReference type="Pfam" id="PF06965">
    <property type="entry name" value="Na_H_antiport_1"/>
    <property type="match status" value="1"/>
</dbReference>
<evidence type="ECO:0000256" key="1">
    <source>
        <dbReference type="ARBA" id="ARBA00004429"/>
    </source>
</evidence>
<dbReference type="PANTHER" id="PTHR30341:SF0">
    <property type="entry name" value="NA(+)_H(+) ANTIPORTER NHAA"/>
    <property type="match status" value="1"/>
</dbReference>
<keyword evidence="3 11" id="KW-0050">Antiport</keyword>
<keyword evidence="2 11" id="KW-0813">Transport</keyword>
<dbReference type="HAMAP" id="MF_01844">
    <property type="entry name" value="NhaA"/>
    <property type="match status" value="1"/>
</dbReference>
<dbReference type="GO" id="GO:0006885">
    <property type="term" value="P:regulation of pH"/>
    <property type="evidence" value="ECO:0007669"/>
    <property type="project" value="UniProtKB-UniRule"/>
</dbReference>
<gene>
    <name evidence="11" type="primary">nhaA</name>
    <name evidence="12" type="ORF">C8N24_1575</name>
</gene>
<keyword evidence="10 11" id="KW-0739">Sodium transport</keyword>
<dbReference type="InterPro" id="IPR004670">
    <property type="entry name" value="NhaA"/>
</dbReference>
<comment type="similarity">
    <text evidence="11">Belongs to the NhaA Na(+)/H(+) (TC 2.A.33) antiporter family.</text>
</comment>
<keyword evidence="7 11" id="KW-0915">Sodium</keyword>
<keyword evidence="13" id="KW-1185">Reference proteome</keyword>
<feature type="transmembrane region" description="Helical" evidence="11">
    <location>
        <begin position="154"/>
        <end position="183"/>
    </location>
</feature>
<comment type="catalytic activity">
    <reaction evidence="11">
        <text>Na(+)(in) + 2 H(+)(out) = Na(+)(out) + 2 H(+)(in)</text>
        <dbReference type="Rhea" id="RHEA:29251"/>
        <dbReference type="ChEBI" id="CHEBI:15378"/>
        <dbReference type="ChEBI" id="CHEBI:29101"/>
    </reaction>
</comment>
<evidence type="ECO:0000256" key="9">
    <source>
        <dbReference type="ARBA" id="ARBA00023136"/>
    </source>
</evidence>
<feature type="transmembrane region" description="Helical" evidence="11">
    <location>
        <begin position="195"/>
        <end position="219"/>
    </location>
</feature>
<feature type="transmembrane region" description="Helical" evidence="11">
    <location>
        <begin position="338"/>
        <end position="357"/>
    </location>
</feature>
<evidence type="ECO:0000256" key="7">
    <source>
        <dbReference type="ARBA" id="ARBA00023053"/>
    </source>
</evidence>
<organism evidence="12 13">
    <name type="scientific">Solirubrobacter pauli</name>
    <dbReference type="NCBI Taxonomy" id="166793"/>
    <lineage>
        <taxon>Bacteria</taxon>
        <taxon>Bacillati</taxon>
        <taxon>Actinomycetota</taxon>
        <taxon>Thermoleophilia</taxon>
        <taxon>Solirubrobacterales</taxon>
        <taxon>Solirubrobacteraceae</taxon>
        <taxon>Solirubrobacter</taxon>
    </lineage>
</organism>
<dbReference type="GO" id="GO:0015385">
    <property type="term" value="F:sodium:proton antiporter activity"/>
    <property type="evidence" value="ECO:0007669"/>
    <property type="project" value="UniProtKB-UniRule"/>
</dbReference>
<dbReference type="InterPro" id="IPR023171">
    <property type="entry name" value="Na/H_antiporter_dom_sf"/>
</dbReference>
<comment type="subcellular location">
    <subcellularLocation>
        <location evidence="1">Cell inner membrane</location>
        <topology evidence="1">Multi-pass membrane protein</topology>
    </subcellularLocation>
    <subcellularLocation>
        <location evidence="11">Cell membrane</location>
        <topology evidence="11">Multi-pass membrane protein</topology>
    </subcellularLocation>
</comment>
<dbReference type="Gene3D" id="1.20.1530.10">
    <property type="entry name" value="Na+/H+ antiporter like domain"/>
    <property type="match status" value="1"/>
</dbReference>
<dbReference type="AlphaFoldDB" id="A0A660L9J1"/>
<comment type="function">
    <text evidence="11">Na(+)/H(+) antiporter that extrudes sodium in exchange for external protons.</text>
</comment>
<evidence type="ECO:0000256" key="11">
    <source>
        <dbReference type="HAMAP-Rule" id="MF_01844"/>
    </source>
</evidence>
<feature type="transmembrane region" description="Helical" evidence="11">
    <location>
        <begin position="52"/>
        <end position="71"/>
    </location>
</feature>
<evidence type="ECO:0000256" key="2">
    <source>
        <dbReference type="ARBA" id="ARBA00022448"/>
    </source>
</evidence>
<evidence type="ECO:0000256" key="10">
    <source>
        <dbReference type="ARBA" id="ARBA00023201"/>
    </source>
</evidence>
<keyword evidence="9 11" id="KW-0472">Membrane</keyword>
<evidence type="ECO:0000313" key="12">
    <source>
        <dbReference type="EMBL" id="RKQ91747.1"/>
    </source>
</evidence>
<evidence type="ECO:0000256" key="4">
    <source>
        <dbReference type="ARBA" id="ARBA00022475"/>
    </source>
</evidence>
<comment type="caution">
    <text evidence="12">The sequence shown here is derived from an EMBL/GenBank/DDBJ whole genome shotgun (WGS) entry which is preliminary data.</text>
</comment>
<protein>
    <recommendedName>
        <fullName evidence="11">Na(+)/H(+) antiporter NhaA</fullName>
    </recommendedName>
    <alternativeName>
        <fullName evidence="11">Sodium/proton antiporter NhaA</fullName>
    </alternativeName>
</protein>
<keyword evidence="5 11" id="KW-0812">Transmembrane</keyword>
<evidence type="ECO:0000256" key="3">
    <source>
        <dbReference type="ARBA" id="ARBA00022449"/>
    </source>
</evidence>
<name>A0A660L9J1_9ACTN</name>
<keyword evidence="6 11" id="KW-1133">Transmembrane helix</keyword>
<accession>A0A660L9J1</accession>
<evidence type="ECO:0000313" key="13">
    <source>
        <dbReference type="Proteomes" id="UP000278962"/>
    </source>
</evidence>
<evidence type="ECO:0000256" key="5">
    <source>
        <dbReference type="ARBA" id="ARBA00022692"/>
    </source>
</evidence>
<dbReference type="GO" id="GO:0005886">
    <property type="term" value="C:plasma membrane"/>
    <property type="evidence" value="ECO:0007669"/>
    <property type="project" value="UniProtKB-SubCell"/>
</dbReference>